<dbReference type="AlphaFoldDB" id="A0A5J5EML5"/>
<accession>A0A5J5EML5</accession>
<dbReference type="InParanoid" id="A0A5J5EML5"/>
<dbReference type="EMBL" id="VXIS01000218">
    <property type="protein sequence ID" value="KAA8896266.1"/>
    <property type="molecule type" value="Genomic_DNA"/>
</dbReference>
<evidence type="ECO:0000313" key="1">
    <source>
        <dbReference type="EMBL" id="KAA8896266.1"/>
    </source>
</evidence>
<dbReference type="Proteomes" id="UP000326924">
    <property type="component" value="Unassembled WGS sequence"/>
</dbReference>
<keyword evidence="2" id="KW-1185">Reference proteome</keyword>
<proteinExistence type="predicted"/>
<organism evidence="1 2">
    <name type="scientific">Sphaerosporella brunnea</name>
    <dbReference type="NCBI Taxonomy" id="1250544"/>
    <lineage>
        <taxon>Eukaryota</taxon>
        <taxon>Fungi</taxon>
        <taxon>Dikarya</taxon>
        <taxon>Ascomycota</taxon>
        <taxon>Pezizomycotina</taxon>
        <taxon>Pezizomycetes</taxon>
        <taxon>Pezizales</taxon>
        <taxon>Pyronemataceae</taxon>
        <taxon>Sphaerosporella</taxon>
    </lineage>
</organism>
<protein>
    <submittedName>
        <fullName evidence="1">Uncharacterized protein</fullName>
    </submittedName>
</protein>
<comment type="caution">
    <text evidence="1">The sequence shown here is derived from an EMBL/GenBank/DDBJ whole genome shotgun (WGS) entry which is preliminary data.</text>
</comment>
<reference evidence="1 2" key="1">
    <citation type="submission" date="2019-09" db="EMBL/GenBank/DDBJ databases">
        <title>Draft genome of the ectomycorrhizal ascomycete Sphaerosporella brunnea.</title>
        <authorList>
            <consortium name="DOE Joint Genome Institute"/>
            <person name="Benucci G.M."/>
            <person name="Marozzi G."/>
            <person name="Antonielli L."/>
            <person name="Sanchez S."/>
            <person name="Marco P."/>
            <person name="Wang X."/>
            <person name="Falini L.B."/>
            <person name="Barry K."/>
            <person name="Haridas S."/>
            <person name="Lipzen A."/>
            <person name="Labutti K."/>
            <person name="Grigoriev I.V."/>
            <person name="Murat C."/>
            <person name="Martin F."/>
            <person name="Albertini E."/>
            <person name="Donnini D."/>
            <person name="Bonito G."/>
        </authorList>
    </citation>
    <scope>NUCLEOTIDE SEQUENCE [LARGE SCALE GENOMIC DNA]</scope>
    <source>
        <strain evidence="1 2">Sb_GMNB300</strain>
    </source>
</reference>
<sequence>MTLSDWGKVLAAVENNGQVPDIKDEDQSDHVSPERDLNLHLCFKKLMKPTANVLDPCRAGDVITKMRNRLLEESSSAVLLVKNWLNQKTVDDRELYGLDQNLAPRGDAADSARDMQVERQALGERMDAQQEEDFDLGYDLTDIE</sequence>
<name>A0A5J5EML5_9PEZI</name>
<gene>
    <name evidence="1" type="ORF">FN846DRAFT_910837</name>
</gene>
<evidence type="ECO:0000313" key="2">
    <source>
        <dbReference type="Proteomes" id="UP000326924"/>
    </source>
</evidence>